<dbReference type="SUPFAM" id="SSF56935">
    <property type="entry name" value="Porins"/>
    <property type="match status" value="1"/>
</dbReference>
<dbReference type="InterPro" id="IPR045748">
    <property type="entry name" value="DcaP"/>
</dbReference>
<evidence type="ECO:0000313" key="1">
    <source>
        <dbReference type="EMBL" id="EIT71928.1"/>
    </source>
</evidence>
<evidence type="ECO:0008006" key="3">
    <source>
        <dbReference type="Google" id="ProtNLM"/>
    </source>
</evidence>
<dbReference type="EMBL" id="AKGD01000001">
    <property type="protein sequence ID" value="EIT71928.1"/>
    <property type="molecule type" value="Genomic_DNA"/>
</dbReference>
<dbReference type="STRING" id="1172194.WQQ_20650"/>
<proteinExistence type="predicted"/>
<dbReference type="AlphaFoldDB" id="I8TE04"/>
<gene>
    <name evidence="1" type="ORF">WQQ_20650</name>
</gene>
<keyword evidence="2" id="KW-1185">Reference proteome</keyword>
<protein>
    <recommendedName>
        <fullName evidence="3">Porin</fullName>
    </recommendedName>
</protein>
<dbReference type="Pfam" id="PF19577">
    <property type="entry name" value="DcaP"/>
    <property type="match status" value="1"/>
</dbReference>
<dbReference type="Proteomes" id="UP000003704">
    <property type="component" value="Unassembled WGS sequence"/>
</dbReference>
<reference evidence="1 2" key="1">
    <citation type="journal article" date="2012" name="J. Bacteriol.">
        <title>Genome Sequence of n-Alkane-Degrading Hydrocarboniphaga effusa Strain AP103T (ATCC BAA-332T).</title>
        <authorList>
            <person name="Chang H.K."/>
            <person name="Zylstra G.J."/>
            <person name="Chae J.C."/>
        </authorList>
    </citation>
    <scope>NUCLEOTIDE SEQUENCE [LARGE SCALE GENOMIC DNA]</scope>
    <source>
        <strain evidence="1 2">AP103</strain>
    </source>
</reference>
<comment type="caution">
    <text evidence="1">The sequence shown here is derived from an EMBL/GenBank/DDBJ whole genome shotgun (WGS) entry which is preliminary data.</text>
</comment>
<evidence type="ECO:0000313" key="2">
    <source>
        <dbReference type="Proteomes" id="UP000003704"/>
    </source>
</evidence>
<name>I8TE04_9GAMM</name>
<organism evidence="1 2">
    <name type="scientific">Hydrocarboniphaga effusa AP103</name>
    <dbReference type="NCBI Taxonomy" id="1172194"/>
    <lineage>
        <taxon>Bacteria</taxon>
        <taxon>Pseudomonadati</taxon>
        <taxon>Pseudomonadota</taxon>
        <taxon>Gammaproteobacteria</taxon>
        <taxon>Nevskiales</taxon>
        <taxon>Nevskiaceae</taxon>
        <taxon>Hydrocarboniphaga</taxon>
    </lineage>
</organism>
<accession>I8TE04</accession>
<sequence>MTMLLGCGSAWAGEVQYGATSFTWSGYAKLDVLFSRFSEGEVAQGVGRDFYVPATIPVSAGGGKAYEAFDTHVKESRLVLRTATPLSTGEVVSTHLELDFIVNQGAANEQITNAYNPGLRRYFVTYGNWLLGQEWTTFMNLDNVPDTLDFVCYASEGAVLGRQPMVRYGGARWAVALENTETSLLTPAAAPATAGTGDGVLPDLASNIRFKVGRANLMLAGLLRQLRIDNAASAAGPAVRSSAVGGGASLSGRIGLGAADDIRFVLSAGTGLGRYVALGTVADAVLDDGELKAIPLLAGMFAYRHPWNPQWRSTVMLSQFDADNDTALTGTNVTRRVRSATVNLLYSPFSRLTLGMEYRHAQRELEDGRDGQLDRVQFSSRYSF</sequence>